<accession>A0ABT4BGA2</accession>
<evidence type="ECO:0000313" key="4">
    <source>
        <dbReference type="EMBL" id="MCY1145569.1"/>
    </source>
</evidence>
<evidence type="ECO:0000256" key="1">
    <source>
        <dbReference type="ARBA" id="ARBA00010088"/>
    </source>
</evidence>
<organism evidence="4 5">
    <name type="scientific">Paractinoplanes pyxinae</name>
    <dbReference type="NCBI Taxonomy" id="2997416"/>
    <lineage>
        <taxon>Bacteria</taxon>
        <taxon>Bacillati</taxon>
        <taxon>Actinomycetota</taxon>
        <taxon>Actinomycetes</taxon>
        <taxon>Micromonosporales</taxon>
        <taxon>Micromonosporaceae</taxon>
        <taxon>Paractinoplanes</taxon>
    </lineage>
</organism>
<dbReference type="InterPro" id="IPR002410">
    <property type="entry name" value="Peptidase_S33"/>
</dbReference>
<dbReference type="InterPro" id="IPR000073">
    <property type="entry name" value="AB_hydrolase_1"/>
</dbReference>
<dbReference type="Pfam" id="PF00561">
    <property type="entry name" value="Abhydrolase_1"/>
    <property type="match status" value="1"/>
</dbReference>
<comment type="caution">
    <text evidence="4">The sequence shown here is derived from an EMBL/GenBank/DDBJ whole genome shotgun (WGS) entry which is preliminary data.</text>
</comment>
<comment type="similarity">
    <text evidence="1">Belongs to the peptidase S33 family.</text>
</comment>
<evidence type="ECO:0000256" key="2">
    <source>
        <dbReference type="ARBA" id="ARBA00022801"/>
    </source>
</evidence>
<dbReference type="GO" id="GO:0016787">
    <property type="term" value="F:hydrolase activity"/>
    <property type="evidence" value="ECO:0007669"/>
    <property type="project" value="UniProtKB-KW"/>
</dbReference>
<dbReference type="Proteomes" id="UP001151002">
    <property type="component" value="Unassembled WGS sequence"/>
</dbReference>
<dbReference type="SUPFAM" id="SSF53474">
    <property type="entry name" value="alpha/beta-Hydrolases"/>
    <property type="match status" value="1"/>
</dbReference>
<name>A0ABT4BGA2_9ACTN</name>
<dbReference type="PANTHER" id="PTHR43433">
    <property type="entry name" value="HYDROLASE, ALPHA/BETA FOLD FAMILY PROTEIN"/>
    <property type="match status" value="1"/>
</dbReference>
<dbReference type="PANTHER" id="PTHR43433:SF5">
    <property type="entry name" value="AB HYDROLASE-1 DOMAIN-CONTAINING PROTEIN"/>
    <property type="match status" value="1"/>
</dbReference>
<dbReference type="InterPro" id="IPR050471">
    <property type="entry name" value="AB_hydrolase"/>
</dbReference>
<dbReference type="Gene3D" id="3.40.50.1820">
    <property type="entry name" value="alpha/beta hydrolase"/>
    <property type="match status" value="1"/>
</dbReference>
<protein>
    <submittedName>
        <fullName evidence="4">Alpha/beta hydrolase</fullName>
    </submittedName>
</protein>
<dbReference type="RefSeq" id="WP_267570186.1">
    <property type="nucleotide sequence ID" value="NZ_JAPNTZ010000028.1"/>
</dbReference>
<reference evidence="4" key="1">
    <citation type="submission" date="2022-11" db="EMBL/GenBank/DDBJ databases">
        <authorList>
            <person name="Somphong A."/>
            <person name="Phongsopitanun W."/>
        </authorList>
    </citation>
    <scope>NUCLEOTIDE SEQUENCE</scope>
    <source>
        <strain evidence="4">Pm04-4</strain>
    </source>
</reference>
<gene>
    <name evidence="4" type="ORF">OWR29_46845</name>
</gene>
<evidence type="ECO:0000313" key="5">
    <source>
        <dbReference type="Proteomes" id="UP001151002"/>
    </source>
</evidence>
<dbReference type="EMBL" id="JAPNTZ010000028">
    <property type="protein sequence ID" value="MCY1145569.1"/>
    <property type="molecule type" value="Genomic_DNA"/>
</dbReference>
<keyword evidence="2 4" id="KW-0378">Hydrolase</keyword>
<dbReference type="PRINTS" id="PR00793">
    <property type="entry name" value="PROAMNOPTASE"/>
</dbReference>
<dbReference type="InterPro" id="IPR029058">
    <property type="entry name" value="AB_hydrolase_fold"/>
</dbReference>
<sequence>MDDAVPLRTWTSGRGAPIVMINGGPGLPDYLAPVAELVEHLGTVHRYDQRGTGGSAWDGEHTFGLHVADLGRLLDAWGHRRAVVVGHSYGTELALRFVLAHPERVAGLVLVAGPFLGQWRSVQLRRLTGDQQARLDELDSLAGRTEAEETEYLTLSWVTDHADQERAWEWASDAARRVRPVNYAMNRQLNAAGRADPLVSRLDEMRLPAATVIIGGGGDSRPAEGLRQLGERLGRPVVIIEEAGHSPWLEAPSRFRRELEQALDLGLAAARDVRP</sequence>
<keyword evidence="5" id="KW-1185">Reference proteome</keyword>
<feature type="domain" description="AB hydrolase-1" evidence="3">
    <location>
        <begin position="17"/>
        <end position="251"/>
    </location>
</feature>
<proteinExistence type="inferred from homology"/>
<evidence type="ECO:0000259" key="3">
    <source>
        <dbReference type="Pfam" id="PF00561"/>
    </source>
</evidence>